<protein>
    <recommendedName>
        <fullName evidence="4">Lipoprotein</fullName>
    </recommendedName>
</protein>
<gene>
    <name evidence="2" type="ORF">N7E81_08030</name>
</gene>
<keyword evidence="1" id="KW-0472">Membrane</keyword>
<dbReference type="PROSITE" id="PS51257">
    <property type="entry name" value="PROKAR_LIPOPROTEIN"/>
    <property type="match status" value="1"/>
</dbReference>
<evidence type="ECO:0000313" key="3">
    <source>
        <dbReference type="Proteomes" id="UP001062165"/>
    </source>
</evidence>
<accession>A0ABY6D4G4</accession>
<reference evidence="2" key="1">
    <citation type="submission" date="2022-10" db="EMBL/GenBank/DDBJ databases">
        <title>Comparative genomics and taxonomic characterization of three novel marine species of genus Reichenbachiella exhibiting antioxidant and polysaccharide degradation activities.</title>
        <authorList>
            <person name="Muhammad N."/>
            <person name="Lee Y.-J."/>
            <person name="Ko J."/>
            <person name="Kim S.-G."/>
        </authorList>
    </citation>
    <scope>NUCLEOTIDE SEQUENCE</scope>
    <source>
        <strain evidence="2">Wsw4-B4</strain>
    </source>
</reference>
<proteinExistence type="predicted"/>
<organism evidence="2 3">
    <name type="scientific">Reichenbachiella carrageenanivorans</name>
    <dbReference type="NCBI Taxonomy" id="2979869"/>
    <lineage>
        <taxon>Bacteria</taxon>
        <taxon>Pseudomonadati</taxon>
        <taxon>Bacteroidota</taxon>
        <taxon>Cytophagia</taxon>
        <taxon>Cytophagales</taxon>
        <taxon>Reichenbachiellaceae</taxon>
        <taxon>Reichenbachiella</taxon>
    </lineage>
</organism>
<dbReference type="EMBL" id="CP106735">
    <property type="protein sequence ID" value="UXX81046.1"/>
    <property type="molecule type" value="Genomic_DNA"/>
</dbReference>
<keyword evidence="3" id="KW-1185">Reference proteome</keyword>
<keyword evidence="1" id="KW-1133">Transmembrane helix</keyword>
<evidence type="ECO:0000313" key="2">
    <source>
        <dbReference type="EMBL" id="UXX81046.1"/>
    </source>
</evidence>
<evidence type="ECO:0000256" key="1">
    <source>
        <dbReference type="SAM" id="Phobius"/>
    </source>
</evidence>
<name>A0ABY6D4G4_9BACT</name>
<sequence length="43" mass="4806">MRKLITYLIAGISFMVLGCIIESMYADAITMPQQNNTAIVQNK</sequence>
<dbReference type="Proteomes" id="UP001062165">
    <property type="component" value="Chromosome"/>
</dbReference>
<evidence type="ECO:0008006" key="4">
    <source>
        <dbReference type="Google" id="ProtNLM"/>
    </source>
</evidence>
<feature type="transmembrane region" description="Helical" evidence="1">
    <location>
        <begin position="7"/>
        <end position="26"/>
    </location>
</feature>
<dbReference type="RefSeq" id="WP_263052775.1">
    <property type="nucleotide sequence ID" value="NZ_CP106735.1"/>
</dbReference>
<keyword evidence="1" id="KW-0812">Transmembrane</keyword>